<evidence type="ECO:0000313" key="5">
    <source>
        <dbReference type="Proteomes" id="UP000485058"/>
    </source>
</evidence>
<protein>
    <submittedName>
        <fullName evidence="4">Di-N-acetylchitobiase</fullName>
    </submittedName>
</protein>
<proteinExistence type="predicted"/>
<dbReference type="Proteomes" id="UP000485058">
    <property type="component" value="Unassembled WGS sequence"/>
</dbReference>
<sequence>MVSVDVPWSPFDIDGRNYDWPALTAAADLLFVMAYDTQAGVLDTEDSVTEVMWDELGSASTFTYFNKQDNLPHQVWFDTPQSLLPHYQLARRLGLRGVGCWNLEMLYSTDPGADKPDARAAMWQAVEDGFFA</sequence>
<evidence type="ECO:0000259" key="3">
    <source>
        <dbReference type="PROSITE" id="PS51910"/>
    </source>
</evidence>
<dbReference type="AlphaFoldDB" id="A0A699ZCT2"/>
<dbReference type="GO" id="GO:0016798">
    <property type="term" value="F:hydrolase activity, acting on glycosyl bonds"/>
    <property type="evidence" value="ECO:0007669"/>
    <property type="project" value="UniProtKB-KW"/>
</dbReference>
<evidence type="ECO:0000256" key="2">
    <source>
        <dbReference type="ARBA" id="ARBA00023295"/>
    </source>
</evidence>
<keyword evidence="1" id="KW-0378">Hydrolase</keyword>
<dbReference type="GO" id="GO:0009313">
    <property type="term" value="P:oligosaccharide catabolic process"/>
    <property type="evidence" value="ECO:0007669"/>
    <property type="project" value="TreeGrafter"/>
</dbReference>
<dbReference type="EMBL" id="BLLF01001041">
    <property type="protein sequence ID" value="GFH16724.1"/>
    <property type="molecule type" value="Genomic_DNA"/>
</dbReference>
<dbReference type="PANTHER" id="PTHR46290">
    <property type="entry name" value="DI-N-ACETYLCHITOBIASE"/>
    <property type="match status" value="1"/>
</dbReference>
<name>A0A699ZCT2_HAELA</name>
<gene>
    <name evidence="4" type="ORF">HaLaN_13203</name>
</gene>
<feature type="domain" description="GH18" evidence="3">
    <location>
        <begin position="1"/>
        <end position="132"/>
    </location>
</feature>
<accession>A0A699ZCT2</accession>
<evidence type="ECO:0000256" key="1">
    <source>
        <dbReference type="ARBA" id="ARBA00022801"/>
    </source>
</evidence>
<dbReference type="PANTHER" id="PTHR46290:SF1">
    <property type="entry name" value="DI-N-ACETYLCHITOBIASE"/>
    <property type="match status" value="1"/>
</dbReference>
<dbReference type="InterPro" id="IPR001223">
    <property type="entry name" value="Glyco_hydro18_cat"/>
</dbReference>
<reference evidence="4 5" key="1">
    <citation type="submission" date="2020-02" db="EMBL/GenBank/DDBJ databases">
        <title>Draft genome sequence of Haematococcus lacustris strain NIES-144.</title>
        <authorList>
            <person name="Morimoto D."/>
            <person name="Nakagawa S."/>
            <person name="Yoshida T."/>
            <person name="Sawayama S."/>
        </authorList>
    </citation>
    <scope>NUCLEOTIDE SEQUENCE [LARGE SCALE GENOMIC DNA]</scope>
    <source>
        <strain evidence="4 5">NIES-144</strain>
    </source>
</reference>
<dbReference type="InterPro" id="IPR017853">
    <property type="entry name" value="GH"/>
</dbReference>
<evidence type="ECO:0000313" key="4">
    <source>
        <dbReference type="EMBL" id="GFH16724.1"/>
    </source>
</evidence>
<keyword evidence="5" id="KW-1185">Reference proteome</keyword>
<dbReference type="Gene3D" id="3.20.20.80">
    <property type="entry name" value="Glycosidases"/>
    <property type="match status" value="1"/>
</dbReference>
<dbReference type="InterPro" id="IPR051887">
    <property type="entry name" value="GH18_Domain-Containing"/>
</dbReference>
<organism evidence="4 5">
    <name type="scientific">Haematococcus lacustris</name>
    <name type="common">Green alga</name>
    <name type="synonym">Haematococcus pluvialis</name>
    <dbReference type="NCBI Taxonomy" id="44745"/>
    <lineage>
        <taxon>Eukaryota</taxon>
        <taxon>Viridiplantae</taxon>
        <taxon>Chlorophyta</taxon>
        <taxon>core chlorophytes</taxon>
        <taxon>Chlorophyceae</taxon>
        <taxon>CS clade</taxon>
        <taxon>Chlamydomonadales</taxon>
        <taxon>Haematococcaceae</taxon>
        <taxon>Haematococcus</taxon>
    </lineage>
</organism>
<dbReference type="GO" id="GO:0005615">
    <property type="term" value="C:extracellular space"/>
    <property type="evidence" value="ECO:0007669"/>
    <property type="project" value="TreeGrafter"/>
</dbReference>
<comment type="caution">
    <text evidence="4">The sequence shown here is derived from an EMBL/GenBank/DDBJ whole genome shotgun (WGS) entry which is preliminary data.</text>
</comment>
<dbReference type="SUPFAM" id="SSF51445">
    <property type="entry name" value="(Trans)glycosidases"/>
    <property type="match status" value="1"/>
</dbReference>
<dbReference type="PROSITE" id="PS51910">
    <property type="entry name" value="GH18_2"/>
    <property type="match status" value="1"/>
</dbReference>
<keyword evidence="2" id="KW-0326">Glycosidase</keyword>